<dbReference type="PATRIC" id="fig|391623.17.peg.920"/>
<dbReference type="KEGG" id="tba:TERMP_00919"/>
<dbReference type="EMBL" id="CP002372">
    <property type="protein sequence ID" value="ADT83895.1"/>
    <property type="molecule type" value="Genomic_DNA"/>
</dbReference>
<dbReference type="Proteomes" id="UP000007478">
    <property type="component" value="Chromosome"/>
</dbReference>
<sequence>MMSALDPDEKMMSGFLADSSFYRTKIYIHVRSNYEMVIA</sequence>
<accession>F0LM48</accession>
<organism evidence="1 2">
    <name type="scientific">Thermococcus barophilus (strain DSM 11836 / MP)</name>
    <dbReference type="NCBI Taxonomy" id="391623"/>
    <lineage>
        <taxon>Archaea</taxon>
        <taxon>Methanobacteriati</taxon>
        <taxon>Methanobacteriota</taxon>
        <taxon>Thermococci</taxon>
        <taxon>Thermococcales</taxon>
        <taxon>Thermococcaceae</taxon>
        <taxon>Thermococcus</taxon>
    </lineage>
</organism>
<gene>
    <name evidence="1" type="ordered locus">TERMP_00919</name>
</gene>
<name>F0LM48_THEBM</name>
<keyword evidence="2" id="KW-1185">Reference proteome</keyword>
<protein>
    <submittedName>
        <fullName evidence="1">Uncharacterized protein</fullName>
    </submittedName>
</protein>
<dbReference type="AlphaFoldDB" id="F0LM48"/>
<dbReference type="HOGENOM" id="CLU_3302927_0_0_2"/>
<evidence type="ECO:0000313" key="2">
    <source>
        <dbReference type="Proteomes" id="UP000007478"/>
    </source>
</evidence>
<reference evidence="1 2" key="1">
    <citation type="journal article" date="2011" name="J. Bacteriol.">
        <title>Complete genome sequence of the hyperthermophilic, piezophilic, heterotrophic, and carboxydotrophic archaeon Thermococcus barophilus MP.</title>
        <authorList>
            <person name="Vannier P."/>
            <person name="Marteinsson V.T."/>
            <person name="Fridjonsson O.H."/>
            <person name="Oger P."/>
            <person name="Jebbar M."/>
        </authorList>
    </citation>
    <scope>NUCLEOTIDE SEQUENCE [LARGE SCALE GENOMIC DNA]</scope>
    <source>
        <strain evidence="2">DSM 11836 / MP</strain>
    </source>
</reference>
<evidence type="ECO:0000313" key="1">
    <source>
        <dbReference type="EMBL" id="ADT83895.1"/>
    </source>
</evidence>
<proteinExistence type="predicted"/>